<protein>
    <submittedName>
        <fullName evidence="1">Bgt-50053</fullName>
    </submittedName>
</protein>
<organism evidence="1 2">
    <name type="scientific">Blumeria graminis f. sp. tritici</name>
    <dbReference type="NCBI Taxonomy" id="62690"/>
    <lineage>
        <taxon>Eukaryota</taxon>
        <taxon>Fungi</taxon>
        <taxon>Dikarya</taxon>
        <taxon>Ascomycota</taxon>
        <taxon>Pezizomycotina</taxon>
        <taxon>Leotiomycetes</taxon>
        <taxon>Erysiphales</taxon>
        <taxon>Erysiphaceae</taxon>
        <taxon>Blumeria</taxon>
    </lineage>
</organism>
<evidence type="ECO:0000313" key="1">
    <source>
        <dbReference type="EMBL" id="VCU38800.1"/>
    </source>
</evidence>
<proteinExistence type="predicted"/>
<accession>A0A9X9L6R0</accession>
<gene>
    <name evidence="1" type="ORF">BGT96224V316_LOCUS57</name>
</gene>
<keyword evidence="2" id="KW-1185">Reference proteome</keyword>
<sequence>MRDVAEPVGYDKRTASLTEALKAELTGNFYKSISNYWEVHFESLACSSLTTRILESYRGNGQCGGDNVFTDQIDEATMRRWFYALHDRYLSQFLEDAEEPISGEPVVARSLNDPKVRRRVSYTTIPTQLKGGLTSRKLDFFIENVALPESEIHEWGEVRLAEEINRSAWQKPNTIH</sequence>
<dbReference type="AlphaFoldDB" id="A0A9X9L6R0"/>
<dbReference type="EMBL" id="LR026984">
    <property type="protein sequence ID" value="VCU38800.1"/>
    <property type="molecule type" value="Genomic_DNA"/>
</dbReference>
<reference evidence="1 2" key="1">
    <citation type="submission" date="2018-08" db="EMBL/GenBank/DDBJ databases">
        <authorList>
            <person name="Muller C M."/>
        </authorList>
    </citation>
    <scope>NUCLEOTIDE SEQUENCE [LARGE SCALE GENOMIC DNA]</scope>
</reference>
<dbReference type="Proteomes" id="UP000324639">
    <property type="component" value="Chromosome Bgt_-01"/>
</dbReference>
<evidence type="ECO:0000313" key="2">
    <source>
        <dbReference type="Proteomes" id="UP000324639"/>
    </source>
</evidence>
<name>A0A9X9L6R0_BLUGR</name>